<feature type="transmembrane region" description="Helical" evidence="6">
    <location>
        <begin position="601"/>
        <end position="623"/>
    </location>
</feature>
<keyword evidence="2 6" id="KW-0812">Transmembrane</keyword>
<feature type="compositionally biased region" description="Acidic residues" evidence="5">
    <location>
        <begin position="90"/>
        <end position="110"/>
    </location>
</feature>
<keyword evidence="3 6" id="KW-1133">Transmembrane helix</keyword>
<feature type="compositionally biased region" description="Acidic residues" evidence="5">
    <location>
        <begin position="122"/>
        <end position="132"/>
    </location>
</feature>
<evidence type="ECO:0000313" key="7">
    <source>
        <dbReference type="EMBL" id="ODV69107.1"/>
    </source>
</evidence>
<accession>A0A1E4RPC1</accession>
<gene>
    <name evidence="7" type="ORF">HYPBUDRAFT_10507</name>
</gene>
<dbReference type="STRING" id="984485.A0A1E4RPC1"/>
<evidence type="ECO:0000256" key="5">
    <source>
        <dbReference type="SAM" id="MobiDB-lite"/>
    </source>
</evidence>
<name>A0A1E4RPC1_9ASCO</name>
<keyword evidence="8" id="KW-1185">Reference proteome</keyword>
<dbReference type="AlphaFoldDB" id="A0A1E4RPC1"/>
<reference evidence="8" key="1">
    <citation type="submission" date="2016-05" db="EMBL/GenBank/DDBJ databases">
        <title>Comparative genomics of biotechnologically important yeasts.</title>
        <authorList>
            <consortium name="DOE Joint Genome Institute"/>
            <person name="Riley R."/>
            <person name="Haridas S."/>
            <person name="Wolfe K.H."/>
            <person name="Lopes M.R."/>
            <person name="Hittinger C.T."/>
            <person name="Goker M."/>
            <person name="Salamov A."/>
            <person name="Wisecaver J."/>
            <person name="Long T.M."/>
            <person name="Aerts A.L."/>
            <person name="Barry K."/>
            <person name="Choi C."/>
            <person name="Clum A."/>
            <person name="Coughlan A.Y."/>
            <person name="Deshpande S."/>
            <person name="Douglass A.P."/>
            <person name="Hanson S.J."/>
            <person name="Klenk H.-P."/>
            <person name="Labutti K."/>
            <person name="Lapidus A."/>
            <person name="Lindquist E."/>
            <person name="Lipzen A."/>
            <person name="Meier-Kolthoff J.P."/>
            <person name="Ohm R.A."/>
            <person name="Otillar R.P."/>
            <person name="Pangilinan J."/>
            <person name="Peng Y."/>
            <person name="Rokas A."/>
            <person name="Rosa C.A."/>
            <person name="Scheuner C."/>
            <person name="Sibirny A.A."/>
            <person name="Slot J.C."/>
            <person name="Stielow J.B."/>
            <person name="Sun H."/>
            <person name="Kurtzman C.P."/>
            <person name="Blackwell M."/>
            <person name="Grigoriev I.V."/>
            <person name="Jeffries T.W."/>
        </authorList>
    </citation>
    <scope>NUCLEOTIDE SEQUENCE [LARGE SCALE GENOMIC DNA]</scope>
    <source>
        <strain evidence="8">NRRL Y-1933</strain>
    </source>
</reference>
<dbReference type="RefSeq" id="XP_020078174.1">
    <property type="nucleotide sequence ID" value="XM_020218389.1"/>
</dbReference>
<organism evidence="7 8">
    <name type="scientific">Hyphopichia burtonii NRRL Y-1933</name>
    <dbReference type="NCBI Taxonomy" id="984485"/>
    <lineage>
        <taxon>Eukaryota</taxon>
        <taxon>Fungi</taxon>
        <taxon>Dikarya</taxon>
        <taxon>Ascomycota</taxon>
        <taxon>Saccharomycotina</taxon>
        <taxon>Pichiomycetes</taxon>
        <taxon>Debaryomycetaceae</taxon>
        <taxon>Hyphopichia</taxon>
    </lineage>
</organism>
<sequence>MSFETGDICSFCLGGEDDIPPFGKAKDAKELIQPCSTCTMTTHRKCLLDWFNSLSPDSIKKVSYSERVAEFVSQVQEERDHRRNQHEHELQEEETDNGSSNDDEDREENFDQQNQHRRLADDWDNDLDQSDSDFDDIDEERELIARLLNASNPANDIPDNNATTTIDINISPALINRWFLSLASDIRLDLRGSSKKVPFDDSTILLTTPCPQCKSRITVCIKRSLLLTLASAFRGVINTGIQSFGVMLGLTGAATGVITLGYVGISRVGLNILDCLIPSPLLISMLSKRNSTTLNSLRSFFPINNQSFNTIEDIVTKGVIDQFKFSHIPILPIILYRMRSSSIMDCLFSRQKNNSMSNWVTELMISNFISSLGNNQLIKSLSQNIGHIGRNLKELPLKSIPSLLTQGINIWDPNIIIGLLIPTRWAYDFLFRLIINTKYFDYISVIKPRHIANSVTDAELSNLEDLQYDLLQVKKKIEKVYQDSKSSSKQSNTLRASLLNSFKSKLIFIGKILSYNYNSSNLNLPWEYVKLKLKYWFYKSKTCMQTDYSTIMMQNSLTFRSLTTFIWPVISGELGRLINSFILNHDVFKNLKNIPKVNLRMMSNVIALILVVLIKDLINLYMVSRKVKQLSKMAIVKKTKKNNIQKTNLPGSYPN</sequence>
<dbReference type="GeneID" id="30992939"/>
<dbReference type="Proteomes" id="UP000095085">
    <property type="component" value="Unassembled WGS sequence"/>
</dbReference>
<proteinExistence type="predicted"/>
<dbReference type="PANTHER" id="PTHR46283">
    <property type="entry name" value="E3 UBIQUITIN-PROTEIN LIGASE MARCH5"/>
    <property type="match status" value="1"/>
</dbReference>
<evidence type="ECO:0000256" key="2">
    <source>
        <dbReference type="ARBA" id="ARBA00022692"/>
    </source>
</evidence>
<dbReference type="OrthoDB" id="5817083at2759"/>
<protein>
    <submittedName>
        <fullName evidence="7">Uncharacterized protein</fullName>
    </submittedName>
</protein>
<feature type="region of interest" description="Disordered" evidence="5">
    <location>
        <begin position="75"/>
        <end position="132"/>
    </location>
</feature>
<dbReference type="GO" id="GO:0016020">
    <property type="term" value="C:membrane"/>
    <property type="evidence" value="ECO:0007669"/>
    <property type="project" value="UniProtKB-SubCell"/>
</dbReference>
<feature type="compositionally biased region" description="Basic and acidic residues" evidence="5">
    <location>
        <begin position="76"/>
        <end position="89"/>
    </location>
</feature>
<evidence type="ECO:0000256" key="3">
    <source>
        <dbReference type="ARBA" id="ARBA00022989"/>
    </source>
</evidence>
<evidence type="ECO:0000313" key="8">
    <source>
        <dbReference type="Proteomes" id="UP000095085"/>
    </source>
</evidence>
<comment type="subcellular location">
    <subcellularLocation>
        <location evidence="1">Membrane</location>
        <topology evidence="1">Multi-pass membrane protein</topology>
    </subcellularLocation>
</comment>
<evidence type="ECO:0000256" key="1">
    <source>
        <dbReference type="ARBA" id="ARBA00004141"/>
    </source>
</evidence>
<evidence type="ECO:0000256" key="6">
    <source>
        <dbReference type="SAM" id="Phobius"/>
    </source>
</evidence>
<dbReference type="EMBL" id="KV454539">
    <property type="protein sequence ID" value="ODV69107.1"/>
    <property type="molecule type" value="Genomic_DNA"/>
</dbReference>
<evidence type="ECO:0000256" key="4">
    <source>
        <dbReference type="ARBA" id="ARBA00023136"/>
    </source>
</evidence>
<keyword evidence="4 6" id="KW-0472">Membrane</keyword>